<evidence type="ECO:0000256" key="1">
    <source>
        <dbReference type="SAM" id="MobiDB-lite"/>
    </source>
</evidence>
<evidence type="ECO:0000313" key="3">
    <source>
        <dbReference type="Proteomes" id="UP001209540"/>
    </source>
</evidence>
<reference evidence="2" key="1">
    <citation type="journal article" date="2022" name="IScience">
        <title>Evolution of zygomycete secretomes and the origins of terrestrial fungal ecologies.</title>
        <authorList>
            <person name="Chang Y."/>
            <person name="Wang Y."/>
            <person name="Mondo S."/>
            <person name="Ahrendt S."/>
            <person name="Andreopoulos W."/>
            <person name="Barry K."/>
            <person name="Beard J."/>
            <person name="Benny G.L."/>
            <person name="Blankenship S."/>
            <person name="Bonito G."/>
            <person name="Cuomo C."/>
            <person name="Desiro A."/>
            <person name="Gervers K.A."/>
            <person name="Hundley H."/>
            <person name="Kuo A."/>
            <person name="LaButti K."/>
            <person name="Lang B.F."/>
            <person name="Lipzen A."/>
            <person name="O'Donnell K."/>
            <person name="Pangilinan J."/>
            <person name="Reynolds N."/>
            <person name="Sandor L."/>
            <person name="Smith M.E."/>
            <person name="Tsang A."/>
            <person name="Grigoriev I.V."/>
            <person name="Stajich J.E."/>
            <person name="Spatafora J.W."/>
        </authorList>
    </citation>
    <scope>NUCLEOTIDE SEQUENCE</scope>
    <source>
        <strain evidence="2">RSA 2281</strain>
    </source>
</reference>
<sequence>MEPFLSTLPPYVHDFLNRHPPTDVFNVLRELICFAVLYSNDREKILTLSKELINKGAADGASMSEKIPIAAKEETRTVGTATPVSSTSSSIRSANDTPPPTTKQGVPYTFPEWWGHHDEPESLRMLF</sequence>
<dbReference type="AlphaFoldDB" id="A0AAD5JTB6"/>
<dbReference type="Proteomes" id="UP001209540">
    <property type="component" value="Unassembled WGS sequence"/>
</dbReference>
<protein>
    <submittedName>
        <fullName evidence="2">Uncharacterized protein</fullName>
    </submittedName>
</protein>
<organism evidence="2 3">
    <name type="scientific">Phascolomyces articulosus</name>
    <dbReference type="NCBI Taxonomy" id="60185"/>
    <lineage>
        <taxon>Eukaryota</taxon>
        <taxon>Fungi</taxon>
        <taxon>Fungi incertae sedis</taxon>
        <taxon>Mucoromycota</taxon>
        <taxon>Mucoromycotina</taxon>
        <taxon>Mucoromycetes</taxon>
        <taxon>Mucorales</taxon>
        <taxon>Lichtheimiaceae</taxon>
        <taxon>Phascolomyces</taxon>
    </lineage>
</organism>
<gene>
    <name evidence="2" type="ORF">BDA99DRAFT_443797</name>
</gene>
<evidence type="ECO:0000313" key="2">
    <source>
        <dbReference type="EMBL" id="KAI9252896.1"/>
    </source>
</evidence>
<dbReference type="EMBL" id="JAIXMP010000027">
    <property type="protein sequence ID" value="KAI9252896.1"/>
    <property type="molecule type" value="Genomic_DNA"/>
</dbReference>
<proteinExistence type="predicted"/>
<name>A0AAD5JTB6_9FUNG</name>
<comment type="caution">
    <text evidence="2">The sequence shown here is derived from an EMBL/GenBank/DDBJ whole genome shotgun (WGS) entry which is preliminary data.</text>
</comment>
<feature type="region of interest" description="Disordered" evidence="1">
    <location>
        <begin position="70"/>
        <end position="106"/>
    </location>
</feature>
<reference evidence="2" key="2">
    <citation type="submission" date="2023-02" db="EMBL/GenBank/DDBJ databases">
        <authorList>
            <consortium name="DOE Joint Genome Institute"/>
            <person name="Mondo S.J."/>
            <person name="Chang Y."/>
            <person name="Wang Y."/>
            <person name="Ahrendt S."/>
            <person name="Andreopoulos W."/>
            <person name="Barry K."/>
            <person name="Beard J."/>
            <person name="Benny G.L."/>
            <person name="Blankenship S."/>
            <person name="Bonito G."/>
            <person name="Cuomo C."/>
            <person name="Desiro A."/>
            <person name="Gervers K.A."/>
            <person name="Hundley H."/>
            <person name="Kuo A."/>
            <person name="LaButti K."/>
            <person name="Lang B.F."/>
            <person name="Lipzen A."/>
            <person name="O'Donnell K."/>
            <person name="Pangilinan J."/>
            <person name="Reynolds N."/>
            <person name="Sandor L."/>
            <person name="Smith M.W."/>
            <person name="Tsang A."/>
            <person name="Grigoriev I.V."/>
            <person name="Stajich J.E."/>
            <person name="Spatafora J.W."/>
        </authorList>
    </citation>
    <scope>NUCLEOTIDE SEQUENCE</scope>
    <source>
        <strain evidence="2">RSA 2281</strain>
    </source>
</reference>
<keyword evidence="3" id="KW-1185">Reference proteome</keyword>
<accession>A0AAD5JTB6</accession>